<dbReference type="Proteomes" id="UP000237441">
    <property type="component" value="Unassembled WGS sequence"/>
</dbReference>
<gene>
    <name evidence="1" type="ORF">BB8028_0003g16260</name>
</gene>
<accession>A0A2S7YAZ2</accession>
<dbReference type="Gene3D" id="1.25.40.20">
    <property type="entry name" value="Ankyrin repeat-containing domain"/>
    <property type="match status" value="1"/>
</dbReference>
<organism evidence="1 2">
    <name type="scientific">Beauveria bassiana</name>
    <name type="common">White muscardine disease fungus</name>
    <name type="synonym">Tritirachium shiotae</name>
    <dbReference type="NCBI Taxonomy" id="176275"/>
    <lineage>
        <taxon>Eukaryota</taxon>
        <taxon>Fungi</taxon>
        <taxon>Dikarya</taxon>
        <taxon>Ascomycota</taxon>
        <taxon>Pezizomycotina</taxon>
        <taxon>Sordariomycetes</taxon>
        <taxon>Hypocreomycetidae</taxon>
        <taxon>Hypocreales</taxon>
        <taxon>Cordycipitaceae</taxon>
        <taxon>Beauveria</taxon>
    </lineage>
</organism>
<dbReference type="EMBL" id="JRHA01000003">
    <property type="protein sequence ID" value="PQK13012.1"/>
    <property type="molecule type" value="Genomic_DNA"/>
</dbReference>
<dbReference type="SUPFAM" id="SSF48403">
    <property type="entry name" value="Ankyrin repeat"/>
    <property type="match status" value="1"/>
</dbReference>
<evidence type="ECO:0000313" key="1">
    <source>
        <dbReference type="EMBL" id="PQK13012.1"/>
    </source>
</evidence>
<evidence type="ECO:0000313" key="2">
    <source>
        <dbReference type="Proteomes" id="UP000237441"/>
    </source>
</evidence>
<protein>
    <submittedName>
        <fullName evidence="1">Uncharacterized protein</fullName>
    </submittedName>
</protein>
<dbReference type="OrthoDB" id="4429489at2759"/>
<proteinExistence type="predicted"/>
<dbReference type="AlphaFoldDB" id="A0A2S7YAZ2"/>
<reference evidence="1 2" key="1">
    <citation type="submission" date="2016-07" db="EMBL/GenBank/DDBJ databases">
        <title>Comparative genomics of the entomopathogenic fungus Beauveria bassiana.</title>
        <authorList>
            <person name="Valero Jimenez C.A."/>
            <person name="Zwaan B.J."/>
            <person name="Van Kan J.A."/>
            <person name="Takken W."/>
            <person name="Debets A.J."/>
            <person name="Schoustra S.E."/>
            <person name="Koenraadt C.J."/>
        </authorList>
    </citation>
    <scope>NUCLEOTIDE SEQUENCE [LARGE SCALE GENOMIC DNA]</scope>
    <source>
        <strain evidence="1 2">ARSEF 8028</strain>
    </source>
</reference>
<name>A0A2S7YAZ2_BEABA</name>
<sequence length="224" mass="25280">MFSKWKHEELRRQAPLALLRAVDKMFRKSGLQLLADSELITAGLITEEVLTAMVKRTFVGIDMLTYILTKYEDEVKIPQTLLEKLVRYDGSHEVDVLEYLIKQRPDDFRVTRAAMSAAARNGRGDFLEYLCTHSHEDDVGGLEPQWALMVQLRSAARTGNLEDTKVAVERGADVNSRSMDRMTALHEAVYRAIPILSSSWWPGQTWMSIPLTISAIRPCTAVAG</sequence>
<comment type="caution">
    <text evidence="1">The sequence shown here is derived from an EMBL/GenBank/DDBJ whole genome shotgun (WGS) entry which is preliminary data.</text>
</comment>
<dbReference type="InterPro" id="IPR036770">
    <property type="entry name" value="Ankyrin_rpt-contain_sf"/>
</dbReference>